<evidence type="ECO:0000256" key="5">
    <source>
        <dbReference type="ARBA" id="ARBA00023529"/>
    </source>
</evidence>
<feature type="chain" id="PRO_5002704870" description="subtilisin" evidence="9">
    <location>
        <begin position="20"/>
        <end position="695"/>
    </location>
</feature>
<keyword evidence="3 7" id="KW-0378">Hydrolase</keyword>
<dbReference type="GO" id="GO:0004252">
    <property type="term" value="F:serine-type endopeptidase activity"/>
    <property type="evidence" value="ECO:0007669"/>
    <property type="project" value="UniProtKB-UniRule"/>
</dbReference>
<feature type="active site" description="Charge relay system" evidence="7">
    <location>
        <position position="364"/>
    </location>
</feature>
<evidence type="ECO:0000256" key="8">
    <source>
        <dbReference type="SAM" id="MobiDB-lite"/>
    </source>
</evidence>
<proteinExistence type="inferred from homology"/>
<evidence type="ECO:0000256" key="2">
    <source>
        <dbReference type="ARBA" id="ARBA00022670"/>
    </source>
</evidence>
<dbReference type="InterPro" id="IPR015500">
    <property type="entry name" value="Peptidase_S8_subtilisin-rel"/>
</dbReference>
<dbReference type="PROSITE" id="PS00137">
    <property type="entry name" value="SUBTILASE_HIS"/>
    <property type="match status" value="1"/>
</dbReference>
<dbReference type="PRINTS" id="PR00723">
    <property type="entry name" value="SUBTILISIN"/>
</dbReference>
<feature type="compositionally biased region" description="Polar residues" evidence="8">
    <location>
        <begin position="160"/>
        <end position="172"/>
    </location>
</feature>
<reference evidence="12" key="2">
    <citation type="journal article" date="2020" name="Data Brief">
        <title>Transcriptome dataset of Babesia bovis life stages within vertebrate and invertebrate hosts.</title>
        <authorList>
            <person name="Ueti M.W."/>
            <person name="Johnson W.C."/>
            <person name="Kappmeyer L.S."/>
            <person name="Herndon D.R."/>
            <person name="Mousel M.R."/>
            <person name="Reif K.E."/>
            <person name="Taus N.S."/>
            <person name="Ifeonu O.O."/>
            <person name="Silva J.C."/>
            <person name="Suarez C.E."/>
            <person name="Brayton K.A."/>
        </authorList>
    </citation>
    <scope>NUCLEOTIDE SEQUENCE [LARGE SCALE GENOMIC DNA]</scope>
</reference>
<dbReference type="SUPFAM" id="SSF52743">
    <property type="entry name" value="Subtilisin-like"/>
    <property type="match status" value="1"/>
</dbReference>
<feature type="compositionally biased region" description="Basic and acidic residues" evidence="8">
    <location>
        <begin position="235"/>
        <end position="253"/>
    </location>
</feature>
<comment type="similarity">
    <text evidence="1 7">Belongs to the peptidase S8 family.</text>
</comment>
<dbReference type="STRING" id="5865.A7AUE7"/>
<keyword evidence="4 7" id="KW-0720">Serine protease</keyword>
<evidence type="ECO:0000256" key="4">
    <source>
        <dbReference type="ARBA" id="ARBA00022825"/>
    </source>
</evidence>
<keyword evidence="2 7" id="KW-0645">Protease</keyword>
<evidence type="ECO:0000256" key="1">
    <source>
        <dbReference type="ARBA" id="ARBA00011073"/>
    </source>
</evidence>
<feature type="compositionally biased region" description="Basic residues" evidence="8">
    <location>
        <begin position="221"/>
        <end position="230"/>
    </location>
</feature>
<feature type="compositionally biased region" description="Basic residues" evidence="8">
    <location>
        <begin position="254"/>
        <end position="263"/>
    </location>
</feature>
<comment type="caution">
    <text evidence="11">The sequence shown here is derived from an EMBL/GenBank/DDBJ whole genome shotgun (WGS) entry which is preliminary data.</text>
</comment>
<evidence type="ECO:0000256" key="3">
    <source>
        <dbReference type="ARBA" id="ARBA00022801"/>
    </source>
</evidence>
<feature type="active site" description="Charge relay system" evidence="7">
    <location>
        <position position="610"/>
    </location>
</feature>
<feature type="domain" description="Peptidase S8/S53" evidence="10">
    <location>
        <begin position="357"/>
        <end position="635"/>
    </location>
</feature>
<name>A7AUE7_BABBO</name>
<dbReference type="EC" id="3.4.21.62" evidence="6"/>
<evidence type="ECO:0000259" key="10">
    <source>
        <dbReference type="Pfam" id="PF00082"/>
    </source>
</evidence>
<feature type="compositionally biased region" description="Polar residues" evidence="8">
    <location>
        <begin position="276"/>
        <end position="298"/>
    </location>
</feature>
<reference evidence="11 12" key="1">
    <citation type="journal article" date="2007" name="PLoS Pathog.">
        <title>Genome sequence of Babesia bovis and comparative analysis of apicomplexan hemoprotozoa.</title>
        <authorList>
            <person name="Brayton K.A."/>
            <person name="Lau A.O.T."/>
            <person name="Herndon D.R."/>
            <person name="Hannick L."/>
            <person name="Kappmeyer L.S."/>
            <person name="Berens S.J."/>
            <person name="Bidwell S.L."/>
            <person name="Brown W.C."/>
            <person name="Crabtree J."/>
            <person name="Fadrosh D."/>
            <person name="Feldblum T."/>
            <person name="Forberger H.A."/>
            <person name="Haas B.J."/>
            <person name="Howell J.M."/>
            <person name="Khouri H."/>
            <person name="Koo H."/>
            <person name="Mann D.J."/>
            <person name="Norimine J."/>
            <person name="Paulsen I.T."/>
            <person name="Radune D."/>
            <person name="Ren Q."/>
            <person name="Smith R.K. Jr."/>
            <person name="Suarez C.E."/>
            <person name="White O."/>
            <person name="Wortman J.R."/>
            <person name="Knowles D.P. Jr."/>
            <person name="McElwain T.F."/>
            <person name="Nene V.M."/>
        </authorList>
    </citation>
    <scope>NUCLEOTIDE SEQUENCE [LARGE SCALE GENOMIC DNA]</scope>
    <source>
        <strain evidence="11">T2Bo</strain>
    </source>
</reference>
<reference evidence="12" key="3">
    <citation type="journal article" date="2021" name="Int. J. Parasitol.">
        <title>Comparative analysis of gene expression between Babesia bovis blood stages and kinetes allowed by improved genome annotation.</title>
        <authorList>
            <person name="Ueti M.W."/>
            <person name="Johnson W.C."/>
            <person name="Kappmeyer L.S."/>
            <person name="Herndon D.R."/>
            <person name="Mousel M.R."/>
            <person name="Reif K.E."/>
            <person name="Taus N.S."/>
            <person name="Ifeonu O.O."/>
            <person name="Silva J.C."/>
            <person name="Suarez C.E."/>
            <person name="Brayton K.A."/>
        </authorList>
    </citation>
    <scope>NUCLEOTIDE SEQUENCE [LARGE SCALE GENOMIC DNA]</scope>
</reference>
<gene>
    <name evidence="11" type="ORF">BBOV_II006080</name>
</gene>
<dbReference type="RefSeq" id="XP_001610126.1">
    <property type="nucleotide sequence ID" value="XM_001610076.1"/>
</dbReference>
<evidence type="ECO:0000256" key="6">
    <source>
        <dbReference type="ARBA" id="ARBA00023619"/>
    </source>
</evidence>
<dbReference type="InterPro" id="IPR022398">
    <property type="entry name" value="Peptidase_S8_His-AS"/>
</dbReference>
<feature type="region of interest" description="Disordered" evidence="8">
    <location>
        <begin position="198"/>
        <end position="298"/>
    </location>
</feature>
<evidence type="ECO:0000313" key="11">
    <source>
        <dbReference type="EMBL" id="EDO06558.1"/>
    </source>
</evidence>
<evidence type="ECO:0000256" key="9">
    <source>
        <dbReference type="SAM" id="SignalP"/>
    </source>
</evidence>
<sequence>MRWLLELGLTFTLLIIVDQNTATAPVEPKELTSNADTKDSIDFGKWKKYDVTNIGECGRECLRMVNGPQNSIPKPIKFIARYTNMNTEQSFLQLSDIVSESTTSTDDIGLVELMSLNMFIVEPPHDYTDEQLESLRKGLTERGIIIENDETAYLTSFDTPKASSTISGSAPVSNHHADNHSAFFNDHMMSDNNIAANSVKNHNESSGRNKRNGGITGAPMKKNRSSKNKRNPANSRKDVQNEPNIRDDGDGNNKPRRSPKRKINQTEKFQTKMKNHGTNINQGNGQAENKTSDNYSQSTTNIASQNGGVLGPSPDKTNPAIENVKELSDDYSDKQWYITVTQADEAIAKLKTMKRRRVTVCTIDTGVDYNNKSLQHAFEHEGSGESSSEYFGERRYGIDAINETYDPMDIHGHGTGIAGLIAGMKVDGNGITGINPTARLIACKAFDNDLKGRLSDILKCIDYCIKRKAQVQNHSWTLPAASGALMHAFKILENMNVLSVVSSGNMVPRGPREPNIRLEHVVPATYTTFYSNILSVAGMQQMTEKNLADRIAQCKSRRNNPESCVVELIDKFELYSKTQYGLHICQVLAPAKNIYTLGLNNTTIVVEGTSYAAGIMSGVSSILLSPIFSNETVGTRIVPHFIQQSVIKLKTCKTTVRWGGYVSASKCLQHIFNNMIIFQTRRLRKWRMARRKLLR</sequence>
<dbReference type="KEGG" id="bbo:BBOV_II006080"/>
<dbReference type="eggNOG" id="KOG1153">
    <property type="taxonomic scope" value="Eukaryota"/>
</dbReference>
<dbReference type="Proteomes" id="UP000002173">
    <property type="component" value="Unassembled WGS sequence"/>
</dbReference>
<dbReference type="GeneID" id="5478360"/>
<organism evidence="11 12">
    <name type="scientific">Babesia bovis</name>
    <dbReference type="NCBI Taxonomy" id="5865"/>
    <lineage>
        <taxon>Eukaryota</taxon>
        <taxon>Sar</taxon>
        <taxon>Alveolata</taxon>
        <taxon>Apicomplexa</taxon>
        <taxon>Aconoidasida</taxon>
        <taxon>Piroplasmida</taxon>
        <taxon>Babesiidae</taxon>
        <taxon>Babesia</taxon>
    </lineage>
</organism>
<dbReference type="InterPro" id="IPR050131">
    <property type="entry name" value="Peptidase_S8_subtilisin-like"/>
</dbReference>
<dbReference type="InterPro" id="IPR036852">
    <property type="entry name" value="Peptidase_S8/S53_dom_sf"/>
</dbReference>
<dbReference type="AlphaFoldDB" id="A7AUE7"/>
<dbReference type="PANTHER" id="PTHR43806">
    <property type="entry name" value="PEPTIDASE S8"/>
    <property type="match status" value="1"/>
</dbReference>
<feature type="region of interest" description="Disordered" evidence="8">
    <location>
        <begin position="160"/>
        <end position="179"/>
    </location>
</feature>
<dbReference type="VEuPathDB" id="PiroplasmaDB:BBOV_II006080"/>
<dbReference type="EMBL" id="AAXT01000003">
    <property type="protein sequence ID" value="EDO06558.1"/>
    <property type="molecule type" value="Genomic_DNA"/>
</dbReference>
<evidence type="ECO:0000256" key="7">
    <source>
        <dbReference type="PROSITE-ProRule" id="PRU01240"/>
    </source>
</evidence>
<keyword evidence="12" id="KW-1185">Reference proteome</keyword>
<feature type="signal peptide" evidence="9">
    <location>
        <begin position="1"/>
        <end position="19"/>
    </location>
</feature>
<dbReference type="InParanoid" id="A7AUE7"/>
<evidence type="ECO:0000313" key="12">
    <source>
        <dbReference type="Proteomes" id="UP000002173"/>
    </source>
</evidence>
<feature type="active site" description="Charge relay system" evidence="7">
    <location>
        <position position="413"/>
    </location>
</feature>
<keyword evidence="9" id="KW-0732">Signal</keyword>
<dbReference type="PROSITE" id="PS51892">
    <property type="entry name" value="SUBTILASE"/>
    <property type="match status" value="1"/>
</dbReference>
<dbReference type="InterPro" id="IPR000209">
    <property type="entry name" value="Peptidase_S8/S53_dom"/>
</dbReference>
<comment type="catalytic activity">
    <reaction evidence="5">
        <text>Hydrolysis of proteins with broad specificity for peptide bonds, and a preference for a large uncharged residue in P1. Hydrolyzes peptide amides.</text>
        <dbReference type="EC" id="3.4.21.62"/>
    </reaction>
</comment>
<dbReference type="PANTHER" id="PTHR43806:SF11">
    <property type="entry name" value="CEREVISIN-RELATED"/>
    <property type="match status" value="1"/>
</dbReference>
<protein>
    <recommendedName>
        <fullName evidence="6">subtilisin</fullName>
        <ecNumber evidence="6">3.4.21.62</ecNumber>
    </recommendedName>
</protein>
<dbReference type="Pfam" id="PF00082">
    <property type="entry name" value="Peptidase_S8"/>
    <property type="match status" value="1"/>
</dbReference>
<accession>A7AUE7</accession>
<dbReference type="Gene3D" id="3.40.50.200">
    <property type="entry name" value="Peptidase S8/S53 domain"/>
    <property type="match status" value="1"/>
</dbReference>
<dbReference type="GO" id="GO:0006508">
    <property type="term" value="P:proteolysis"/>
    <property type="evidence" value="ECO:0007669"/>
    <property type="project" value="UniProtKB-KW"/>
</dbReference>